<dbReference type="HOGENOM" id="CLU_077002_0_0_1"/>
<evidence type="ECO:0000313" key="3">
    <source>
        <dbReference type="Proteomes" id="UP000032180"/>
    </source>
</evidence>
<name>A0A0D9XRE6_9ORYZ</name>
<dbReference type="Proteomes" id="UP000032180">
    <property type="component" value="Chromosome 11"/>
</dbReference>
<evidence type="ECO:0000256" key="1">
    <source>
        <dbReference type="SAM" id="Phobius"/>
    </source>
</evidence>
<keyword evidence="1" id="KW-0472">Membrane</keyword>
<proteinExistence type="predicted"/>
<organism evidence="2 3">
    <name type="scientific">Leersia perrieri</name>
    <dbReference type="NCBI Taxonomy" id="77586"/>
    <lineage>
        <taxon>Eukaryota</taxon>
        <taxon>Viridiplantae</taxon>
        <taxon>Streptophyta</taxon>
        <taxon>Embryophyta</taxon>
        <taxon>Tracheophyta</taxon>
        <taxon>Spermatophyta</taxon>
        <taxon>Magnoliopsida</taxon>
        <taxon>Liliopsida</taxon>
        <taxon>Poales</taxon>
        <taxon>Poaceae</taxon>
        <taxon>BOP clade</taxon>
        <taxon>Oryzoideae</taxon>
        <taxon>Oryzeae</taxon>
        <taxon>Oryzinae</taxon>
        <taxon>Leersia</taxon>
    </lineage>
</organism>
<reference evidence="2" key="3">
    <citation type="submission" date="2015-04" db="UniProtKB">
        <authorList>
            <consortium name="EnsemblPlants"/>
        </authorList>
    </citation>
    <scope>IDENTIFICATION</scope>
</reference>
<keyword evidence="1" id="KW-1133">Transmembrane helix</keyword>
<dbReference type="EnsemblPlants" id="LPERR11G08910.1">
    <property type="protein sequence ID" value="LPERR11G08910.1"/>
    <property type="gene ID" value="LPERR11G08910"/>
</dbReference>
<dbReference type="Gramene" id="LPERR11G08910.1">
    <property type="protein sequence ID" value="LPERR11G08910.1"/>
    <property type="gene ID" value="LPERR11G08910"/>
</dbReference>
<dbReference type="AlphaFoldDB" id="A0A0D9XRE6"/>
<feature type="transmembrane region" description="Helical" evidence="1">
    <location>
        <begin position="39"/>
        <end position="61"/>
    </location>
</feature>
<keyword evidence="1" id="KW-0812">Transmembrane</keyword>
<keyword evidence="3" id="KW-1185">Reference proteome</keyword>
<evidence type="ECO:0000313" key="2">
    <source>
        <dbReference type="EnsemblPlants" id="LPERR11G08910.1"/>
    </source>
</evidence>
<accession>A0A0D9XRE6</accession>
<dbReference type="STRING" id="77586.A0A0D9XRE6"/>
<reference evidence="2 3" key="1">
    <citation type="submission" date="2012-08" db="EMBL/GenBank/DDBJ databases">
        <title>Oryza genome evolution.</title>
        <authorList>
            <person name="Wing R.A."/>
        </authorList>
    </citation>
    <scope>NUCLEOTIDE SEQUENCE</scope>
</reference>
<protein>
    <submittedName>
        <fullName evidence="2">Uncharacterized protein</fullName>
    </submittedName>
</protein>
<sequence>MESKEDKILVEINDSDAETFFCAICTEYKLKRSRSRCQVNVCWGAISLFVALSRGVLLASLPMNPGTSMSWVICAMLGQLQCLLRDASILRCGSCGQFPEGVTVERMEGVGDEHLDAFQRLAIMRCWKPCPNCGIFIENIGGGCSMIS</sequence>
<reference evidence="3" key="2">
    <citation type="submission" date="2013-12" db="EMBL/GenBank/DDBJ databases">
        <authorList>
            <person name="Yu Y."/>
            <person name="Lee S."/>
            <person name="de Baynast K."/>
            <person name="Wissotski M."/>
            <person name="Liu L."/>
            <person name="Talag J."/>
            <person name="Goicoechea J."/>
            <person name="Angelova A."/>
            <person name="Jetty R."/>
            <person name="Kudrna D."/>
            <person name="Golser W."/>
            <person name="Rivera L."/>
            <person name="Zhang J."/>
            <person name="Wing R."/>
        </authorList>
    </citation>
    <scope>NUCLEOTIDE SEQUENCE</scope>
</reference>